<evidence type="ECO:0000313" key="1">
    <source>
        <dbReference type="EMBL" id="RHZ43204.1"/>
    </source>
</evidence>
<sequence>MLMEYSVKPLPSEKPAASVRDAQMLLRELFSSSIKTQTPSEGLIINLPLLGQLSMTLPEDFPIERQKSLYSSRDIDHRQVGTCLSMTSTARIILVSGKSASESVIFDSFFPKGSSLSGVAQSRLIFQLAPIHRVFHHSKEMSQIDPNFSTADSQLEISLKDDVLGVVTLALQSNSTGLFTAQQKSDINLTFDVDAMEVFTYEGEFVRVDTFE</sequence>
<reference evidence="1" key="1">
    <citation type="submission" date="2018-08" db="EMBL/GenBank/DDBJ databases">
        <title>Draft genome sequence of azole-resistant Aspergillus thermomutatus (Neosartorya pseudofischeri) strain HMR AF 39, isolated from a human nasal aspirate.</title>
        <authorList>
            <person name="Parent-Michaud M."/>
            <person name="Dufresne P.J."/>
            <person name="Fournier E."/>
            <person name="Martineau C."/>
            <person name="Moreira S."/>
            <person name="Perkins V."/>
            <person name="De Repentigny L."/>
            <person name="Dufresne S.F."/>
        </authorList>
    </citation>
    <scope>NUCLEOTIDE SEQUENCE [LARGE SCALE GENOMIC DNA]</scope>
    <source>
        <strain evidence="1">HMR AF 39</strain>
    </source>
</reference>
<dbReference type="Proteomes" id="UP000215305">
    <property type="component" value="Unassembled WGS sequence"/>
</dbReference>
<dbReference type="AlphaFoldDB" id="A0A397G054"/>
<gene>
    <name evidence="1" type="ORF">CDV56_101178</name>
</gene>
<dbReference type="OrthoDB" id="4436136at2759"/>
<accession>A0A397G054</accession>
<dbReference type="VEuPathDB" id="FungiDB:CDV56_101178"/>
<dbReference type="RefSeq" id="XP_026609594.1">
    <property type="nucleotide sequence ID" value="XM_026754797.1"/>
</dbReference>
<comment type="caution">
    <text evidence="1">The sequence shown here is derived from an EMBL/GenBank/DDBJ whole genome shotgun (WGS) entry which is preliminary data.</text>
</comment>
<organism evidence="1 2">
    <name type="scientific">Aspergillus thermomutatus</name>
    <name type="common">Neosartorya pseudofischeri</name>
    <dbReference type="NCBI Taxonomy" id="41047"/>
    <lineage>
        <taxon>Eukaryota</taxon>
        <taxon>Fungi</taxon>
        <taxon>Dikarya</taxon>
        <taxon>Ascomycota</taxon>
        <taxon>Pezizomycotina</taxon>
        <taxon>Eurotiomycetes</taxon>
        <taxon>Eurotiomycetidae</taxon>
        <taxon>Eurotiales</taxon>
        <taxon>Aspergillaceae</taxon>
        <taxon>Aspergillus</taxon>
        <taxon>Aspergillus subgen. Fumigati</taxon>
    </lineage>
</organism>
<evidence type="ECO:0000313" key="2">
    <source>
        <dbReference type="Proteomes" id="UP000215305"/>
    </source>
</evidence>
<name>A0A397G054_ASPTH</name>
<dbReference type="GeneID" id="38123152"/>
<dbReference type="EMBL" id="NKHU02000474">
    <property type="protein sequence ID" value="RHZ43204.1"/>
    <property type="molecule type" value="Genomic_DNA"/>
</dbReference>
<keyword evidence="2" id="KW-1185">Reference proteome</keyword>
<proteinExistence type="predicted"/>
<protein>
    <submittedName>
        <fullName evidence="1">Uncharacterized protein</fullName>
    </submittedName>
</protein>